<dbReference type="EMBL" id="CP020559">
    <property type="protein sequence ID" value="ARE87394.1"/>
    <property type="molecule type" value="Genomic_DNA"/>
</dbReference>
<dbReference type="EMBL" id="CP017603">
    <property type="protein sequence ID" value="AOY76915.1"/>
    <property type="molecule type" value="Genomic_DNA"/>
</dbReference>
<reference evidence="2 4" key="2">
    <citation type="submission" date="2017-03" db="EMBL/GenBank/DDBJ databases">
        <title>Complete sequence of Clostridium formicaceticum DSM 92.</title>
        <authorList>
            <person name="Poehlein A."/>
            <person name="Karl M."/>
            <person name="Bengelsdorf F.R."/>
            <person name="Duerre P."/>
            <person name="Daniel R."/>
        </authorList>
    </citation>
    <scope>NUCLEOTIDE SEQUENCE [LARGE SCALE GENOMIC DNA]</scope>
    <source>
        <strain evidence="2 4">DSM 92</strain>
    </source>
</reference>
<evidence type="ECO:0000313" key="1">
    <source>
        <dbReference type="EMBL" id="AOY76915.1"/>
    </source>
</evidence>
<dbReference type="Pfam" id="PF05521">
    <property type="entry name" value="Phage_HCP"/>
    <property type="match status" value="1"/>
</dbReference>
<dbReference type="Gene3D" id="2.40.10.270">
    <property type="entry name" value="Bacteriophage SPP1 head-tail adaptor protein"/>
    <property type="match status" value="1"/>
</dbReference>
<name>A0AAC9RI11_9CLOT</name>
<evidence type="ECO:0000313" key="3">
    <source>
        <dbReference type="Proteomes" id="UP000177894"/>
    </source>
</evidence>
<reference evidence="1 3" key="1">
    <citation type="submission" date="2016-10" db="EMBL/GenBank/DDBJ databases">
        <title>Complete Genome Sequence of Acetogen Clostridium formicoaceticum ATCC 27076.</title>
        <authorList>
            <person name="Bao T."/>
            <person name="Cheng C."/>
            <person name="Zhao J."/>
            <person name="Yang S.-T."/>
            <person name="Wang J."/>
            <person name="Wang M."/>
        </authorList>
    </citation>
    <scope>NUCLEOTIDE SEQUENCE [LARGE SCALE GENOMIC DNA]</scope>
    <source>
        <strain evidence="1 3">ATCC 27076</strain>
    </source>
</reference>
<evidence type="ECO:0000313" key="2">
    <source>
        <dbReference type="EMBL" id="ARE87394.1"/>
    </source>
</evidence>
<dbReference type="Proteomes" id="UP000192478">
    <property type="component" value="Chromosome"/>
</dbReference>
<evidence type="ECO:0000313" key="4">
    <source>
        <dbReference type="Proteomes" id="UP000192478"/>
    </source>
</evidence>
<accession>A0AAC9RI11</accession>
<proteinExistence type="predicted"/>
<dbReference type="Proteomes" id="UP000177894">
    <property type="component" value="Chromosome"/>
</dbReference>
<protein>
    <submittedName>
        <fullName evidence="2">Phage head-tail joining protein</fullName>
    </submittedName>
</protein>
<gene>
    <name evidence="1" type="ORF">BJL90_14255</name>
    <name evidence="2" type="ORF">CLFO_17940</name>
</gene>
<dbReference type="InterPro" id="IPR038666">
    <property type="entry name" value="SSP1_head-tail_sf"/>
</dbReference>
<dbReference type="NCBIfam" id="TIGR01563">
    <property type="entry name" value="gp16_SPP1"/>
    <property type="match status" value="1"/>
</dbReference>
<dbReference type="InterPro" id="IPR008767">
    <property type="entry name" value="Phage_SPP1_head-tail_adaptor"/>
</dbReference>
<sequence>MNVGKLNKRIKFLKFEKVQDGAGGFLDNWETEEGWKEIASVWANIRPLKGREFEQAQQGQAEVTHKVIIRYRKDIDKSMIIKLNNRRFDISYIMNIDEENKYLELQCLESI</sequence>
<dbReference type="AlphaFoldDB" id="A0AAC9RI11"/>
<organism evidence="2 4">
    <name type="scientific">Clostridium formicaceticum</name>
    <dbReference type="NCBI Taxonomy" id="1497"/>
    <lineage>
        <taxon>Bacteria</taxon>
        <taxon>Bacillati</taxon>
        <taxon>Bacillota</taxon>
        <taxon>Clostridia</taxon>
        <taxon>Eubacteriales</taxon>
        <taxon>Clostridiaceae</taxon>
        <taxon>Clostridium</taxon>
    </lineage>
</organism>
<dbReference type="RefSeq" id="WP_070969344.1">
    <property type="nucleotide sequence ID" value="NZ_CP017603.1"/>
</dbReference>
<keyword evidence="3" id="KW-1185">Reference proteome</keyword>
<dbReference type="KEGG" id="cfm:BJL90_14255"/>